<evidence type="ECO:0008006" key="3">
    <source>
        <dbReference type="Google" id="ProtNLM"/>
    </source>
</evidence>
<dbReference type="Pfam" id="PF05728">
    <property type="entry name" value="UPF0227"/>
    <property type="match status" value="1"/>
</dbReference>
<comment type="caution">
    <text evidence="1">The sequence shown here is derived from an EMBL/GenBank/DDBJ whole genome shotgun (WGS) entry which is preliminary data.</text>
</comment>
<dbReference type="InterPro" id="IPR008886">
    <property type="entry name" value="UPF0227/Esterase_YqiA"/>
</dbReference>
<dbReference type="EMBL" id="BJTG01000001">
    <property type="protein sequence ID" value="GEJ55378.1"/>
    <property type="molecule type" value="Genomic_DNA"/>
</dbReference>
<dbReference type="InterPro" id="IPR029058">
    <property type="entry name" value="AB_hydrolase_fold"/>
</dbReference>
<dbReference type="AlphaFoldDB" id="A0A7I9VGV8"/>
<accession>A0A7I9VGV8</accession>
<dbReference type="Proteomes" id="UP000503640">
    <property type="component" value="Unassembled WGS sequence"/>
</dbReference>
<dbReference type="Gene3D" id="3.40.50.1820">
    <property type="entry name" value="alpha/beta hydrolase"/>
    <property type="match status" value="1"/>
</dbReference>
<dbReference type="SUPFAM" id="SSF53474">
    <property type="entry name" value="alpha/beta-Hydrolases"/>
    <property type="match status" value="1"/>
</dbReference>
<gene>
    <name evidence="1" type="ORF">AMYX_01190</name>
</gene>
<proteinExistence type="predicted"/>
<protein>
    <recommendedName>
        <fullName evidence="3">Alpha/beta fold hydrolase</fullName>
    </recommendedName>
</protein>
<organism evidence="1 2">
    <name type="scientific">Anaeromyxobacter diazotrophicus</name>
    <dbReference type="NCBI Taxonomy" id="2590199"/>
    <lineage>
        <taxon>Bacteria</taxon>
        <taxon>Pseudomonadati</taxon>
        <taxon>Myxococcota</taxon>
        <taxon>Myxococcia</taxon>
        <taxon>Myxococcales</taxon>
        <taxon>Cystobacterineae</taxon>
        <taxon>Anaeromyxobacteraceae</taxon>
        <taxon>Anaeromyxobacter</taxon>
    </lineage>
</organism>
<sequence>MILYLHGFASGPGSTKGRALEARFAALGVPLHRADLTPGEDGFERSTPLTMLAEAERLVARHRPTVLMGSSLGGWLAAVLASRDPSIERVVLLAPAFRLHERWRAHLSPEDERRWRAEGLLVDHHATGTKRRLGWAFLEDAAKLPAYPEVKVPALCLAGRRDELVPLADVERFAAMTPGARLVPLDDGHELVASVDRIFEEARAFLGV</sequence>
<reference evidence="2" key="1">
    <citation type="journal article" date="2020" name="Appl. Environ. Microbiol.">
        <title>Diazotrophic Anaeromyxobacter Isolates from Soils.</title>
        <authorList>
            <person name="Masuda Y."/>
            <person name="Yamanaka H."/>
            <person name="Xu Z.X."/>
            <person name="Shiratori Y."/>
            <person name="Aono T."/>
            <person name="Amachi S."/>
            <person name="Senoo K."/>
            <person name="Itoh H."/>
        </authorList>
    </citation>
    <scope>NUCLEOTIDE SEQUENCE [LARGE SCALE GENOMIC DNA]</scope>
    <source>
        <strain evidence="2">R267</strain>
    </source>
</reference>
<name>A0A7I9VGV8_9BACT</name>
<evidence type="ECO:0000313" key="1">
    <source>
        <dbReference type="EMBL" id="GEJ55378.1"/>
    </source>
</evidence>
<evidence type="ECO:0000313" key="2">
    <source>
        <dbReference type="Proteomes" id="UP000503640"/>
    </source>
</evidence>
<keyword evidence="2" id="KW-1185">Reference proteome</keyword>
<dbReference type="RefSeq" id="WP_176062183.1">
    <property type="nucleotide sequence ID" value="NZ_BJTG01000001.1"/>
</dbReference>